<dbReference type="Gene3D" id="3.40.50.2000">
    <property type="entry name" value="Glycogen Phosphorylase B"/>
    <property type="match status" value="2"/>
</dbReference>
<dbReference type="Proteomes" id="UP000265742">
    <property type="component" value="Unassembled WGS sequence"/>
</dbReference>
<dbReference type="OrthoDB" id="506201at2"/>
<keyword evidence="4" id="KW-1185">Reference proteome</keyword>
<evidence type="ECO:0000259" key="2">
    <source>
        <dbReference type="Pfam" id="PF00534"/>
    </source>
</evidence>
<accession>A0A3A1TSC9</accession>
<evidence type="ECO:0000313" key="4">
    <source>
        <dbReference type="Proteomes" id="UP000265742"/>
    </source>
</evidence>
<dbReference type="GO" id="GO:0016757">
    <property type="term" value="F:glycosyltransferase activity"/>
    <property type="evidence" value="ECO:0007669"/>
    <property type="project" value="InterPro"/>
</dbReference>
<name>A0A3A1TSC9_9MICO</name>
<reference evidence="4" key="1">
    <citation type="submission" date="2018-09" db="EMBL/GenBank/DDBJ databases">
        <authorList>
            <person name="Kim I."/>
        </authorList>
    </citation>
    <scope>NUCLEOTIDE SEQUENCE [LARGE SCALE GENOMIC DNA]</scope>
    <source>
        <strain evidence="4">DD4a</strain>
    </source>
</reference>
<keyword evidence="1 3" id="KW-0808">Transferase</keyword>
<dbReference type="EMBL" id="QXTG01000003">
    <property type="protein sequence ID" value="RIX26605.1"/>
    <property type="molecule type" value="Genomic_DNA"/>
</dbReference>
<dbReference type="Pfam" id="PF00534">
    <property type="entry name" value="Glycos_transf_1"/>
    <property type="match status" value="1"/>
</dbReference>
<dbReference type="InterPro" id="IPR001296">
    <property type="entry name" value="Glyco_trans_1"/>
</dbReference>
<sequence length="410" mass="45332">MVDVDDQAAVLFYAPTFDALGGGEVWLNRIANGMAQEGRIIRVIGKAPPHAPVRHSWNPEIRTEYLEPTAPHMDLPTSRRRPVTARTMRIARTAGDWALRGWRPPSAFLSDVSPTALDRLSGLIAEFAQELGGRRAVIVCTDVYTGSHVAELKRRGRVDLPYFVMHHNSFASLSRGTRGAYRRAASAAESFIALTDEDARAFRHDGFERVATVHNPGPRISGANHAGPRERSVSWLARMTDVKRGDLALRAWARVVGDFADWRLVLYGDGPERQRLEQLARRLRVQSSVVFAGVTDDPISAWSTTSIGLLTSNFEGWPLVIAEAASVEVPTIATDSSPGVREQIRDGEDGLLVRVGDERALAEALRTLMRDSRMRHELGAAARRHALEYDLSRVLDEWRAVVDQAGESGH</sequence>
<dbReference type="RefSeq" id="WP_119483681.1">
    <property type="nucleotide sequence ID" value="NZ_QXTG01000003.1"/>
</dbReference>
<dbReference type="AlphaFoldDB" id="A0A3A1TSC9"/>
<gene>
    <name evidence="3" type="ORF">D1781_16950</name>
</gene>
<organism evidence="3 4">
    <name type="scientific">Amnibacterium setariae</name>
    <dbReference type="NCBI Taxonomy" id="2306585"/>
    <lineage>
        <taxon>Bacteria</taxon>
        <taxon>Bacillati</taxon>
        <taxon>Actinomycetota</taxon>
        <taxon>Actinomycetes</taxon>
        <taxon>Micrococcales</taxon>
        <taxon>Microbacteriaceae</taxon>
        <taxon>Amnibacterium</taxon>
    </lineage>
</organism>
<dbReference type="PANTHER" id="PTHR12526:SF627">
    <property type="entry name" value="D-RHAMNOSYLTRANSFERASE WBPZ"/>
    <property type="match status" value="1"/>
</dbReference>
<feature type="domain" description="Glycosyl transferase family 1" evidence="2">
    <location>
        <begin position="236"/>
        <end position="384"/>
    </location>
</feature>
<proteinExistence type="predicted"/>
<evidence type="ECO:0000256" key="1">
    <source>
        <dbReference type="ARBA" id="ARBA00022679"/>
    </source>
</evidence>
<evidence type="ECO:0000313" key="3">
    <source>
        <dbReference type="EMBL" id="RIX26605.1"/>
    </source>
</evidence>
<protein>
    <submittedName>
        <fullName evidence="3">Glycosyltransferase family 4 protein</fullName>
    </submittedName>
</protein>
<comment type="caution">
    <text evidence="3">The sequence shown here is derived from an EMBL/GenBank/DDBJ whole genome shotgun (WGS) entry which is preliminary data.</text>
</comment>
<dbReference type="SUPFAM" id="SSF53756">
    <property type="entry name" value="UDP-Glycosyltransferase/glycogen phosphorylase"/>
    <property type="match status" value="1"/>
</dbReference>
<dbReference type="PANTHER" id="PTHR12526">
    <property type="entry name" value="GLYCOSYLTRANSFERASE"/>
    <property type="match status" value="1"/>
</dbReference>